<dbReference type="VEuPathDB" id="VectorBase:GAUT038052"/>
<name>A0A1A9VHZ3_GLOAU</name>
<accession>A0A1A9VHZ3</accession>
<evidence type="ECO:0000256" key="3">
    <source>
        <dbReference type="ARBA" id="ARBA00022833"/>
    </source>
</evidence>
<sequence>MNLLGIKGNVHKNSRDFLLARPFIHNTRHGQYTGTEPKIQFSVSKRGGQLLWLDGLKYFRNNENRSNLFWRCHWYYRRIRCPVLICMNKYDVNDFRQIHKHCHIKSSKKQPQQKQYHRPQDIEKLNKNATTIITEEDHVIIMEEEEDIAVDEEGEEEEEEEVKVKNDRQ</sequence>
<organism evidence="6 7">
    <name type="scientific">Glossina austeni</name>
    <name type="common">Savannah tsetse fly</name>
    <dbReference type="NCBI Taxonomy" id="7395"/>
    <lineage>
        <taxon>Eukaryota</taxon>
        <taxon>Metazoa</taxon>
        <taxon>Ecdysozoa</taxon>
        <taxon>Arthropoda</taxon>
        <taxon>Hexapoda</taxon>
        <taxon>Insecta</taxon>
        <taxon>Pterygota</taxon>
        <taxon>Neoptera</taxon>
        <taxon>Endopterygota</taxon>
        <taxon>Diptera</taxon>
        <taxon>Brachycera</taxon>
        <taxon>Muscomorpha</taxon>
        <taxon>Hippoboscoidea</taxon>
        <taxon>Glossinidae</taxon>
        <taxon>Glossina</taxon>
    </lineage>
</organism>
<evidence type="ECO:0000313" key="7">
    <source>
        <dbReference type="Proteomes" id="UP000078200"/>
    </source>
</evidence>
<dbReference type="EnsemblMetazoa" id="GAUT038052-RA">
    <property type="protein sequence ID" value="GAUT038052-PA"/>
    <property type="gene ID" value="GAUT038052"/>
</dbReference>
<dbReference type="AlphaFoldDB" id="A0A1A9VHZ3"/>
<dbReference type="Pfam" id="PF04500">
    <property type="entry name" value="FLYWCH"/>
    <property type="match status" value="1"/>
</dbReference>
<dbReference type="GO" id="GO:0008270">
    <property type="term" value="F:zinc ion binding"/>
    <property type="evidence" value="ECO:0007669"/>
    <property type="project" value="UniProtKB-KW"/>
</dbReference>
<protein>
    <submittedName>
        <fullName evidence="6">FLYWCH-type domain-containing protein</fullName>
    </submittedName>
</protein>
<evidence type="ECO:0000256" key="1">
    <source>
        <dbReference type="ARBA" id="ARBA00022723"/>
    </source>
</evidence>
<keyword evidence="7" id="KW-1185">Reference proteome</keyword>
<dbReference type="Proteomes" id="UP000078200">
    <property type="component" value="Unassembled WGS sequence"/>
</dbReference>
<keyword evidence="2" id="KW-0863">Zinc-finger</keyword>
<feature type="compositionally biased region" description="Acidic residues" evidence="4">
    <location>
        <begin position="145"/>
        <end position="161"/>
    </location>
</feature>
<evidence type="ECO:0000259" key="5">
    <source>
        <dbReference type="Pfam" id="PF04500"/>
    </source>
</evidence>
<keyword evidence="1" id="KW-0479">Metal-binding</keyword>
<evidence type="ECO:0000256" key="4">
    <source>
        <dbReference type="SAM" id="MobiDB-lite"/>
    </source>
</evidence>
<evidence type="ECO:0000256" key="2">
    <source>
        <dbReference type="ARBA" id="ARBA00022771"/>
    </source>
</evidence>
<dbReference type="Gene3D" id="2.20.25.240">
    <property type="match status" value="1"/>
</dbReference>
<reference evidence="6" key="1">
    <citation type="submission" date="2020-05" db="UniProtKB">
        <authorList>
            <consortium name="EnsemblMetazoa"/>
        </authorList>
    </citation>
    <scope>IDENTIFICATION</scope>
    <source>
        <strain evidence="6">TTRI</strain>
    </source>
</reference>
<feature type="domain" description="FLYWCH-type" evidence="5">
    <location>
        <begin position="42"/>
        <end position="103"/>
    </location>
</feature>
<dbReference type="STRING" id="7395.A0A1A9VHZ3"/>
<proteinExistence type="predicted"/>
<dbReference type="InterPro" id="IPR007588">
    <property type="entry name" value="Znf_FLYWCH"/>
</dbReference>
<keyword evidence="3" id="KW-0862">Zinc</keyword>
<evidence type="ECO:0000313" key="6">
    <source>
        <dbReference type="EnsemblMetazoa" id="GAUT038052-PA"/>
    </source>
</evidence>
<feature type="region of interest" description="Disordered" evidence="4">
    <location>
        <begin position="145"/>
        <end position="169"/>
    </location>
</feature>